<proteinExistence type="predicted"/>
<dbReference type="EMBL" id="CP081966">
    <property type="protein sequence ID" value="QZP24455.1"/>
    <property type="molecule type" value="Genomic_DNA"/>
</dbReference>
<dbReference type="AlphaFoldDB" id="A0A7W2JYQ8"/>
<evidence type="ECO:0000313" key="4">
    <source>
        <dbReference type="Proteomes" id="UP000825591"/>
    </source>
</evidence>
<accession>A0A7W2JYQ8</accession>
<name>A0A7W2JYQ8_9PSED</name>
<reference evidence="1 3" key="1">
    <citation type="submission" date="2020-07" db="EMBL/GenBank/DDBJ databases">
        <title>Diversity of carbapenemase encoding genes among Pseudomonas putida group clinical isolates in a tertiary Brazilian hospital.</title>
        <authorList>
            <person name="Alberto-Lei F."/>
            <person name="Nodari C.S."/>
            <person name="Streling A.P."/>
            <person name="Paulino J.T."/>
            <person name="Bessa-Neto F.O."/>
            <person name="Cayo R."/>
            <person name="Gales A.C."/>
        </authorList>
    </citation>
    <scope>NUCLEOTIDE SEQUENCE [LARGE SCALE GENOMIC DNA]</scope>
    <source>
        <strain evidence="1 3">14802</strain>
    </source>
</reference>
<organism evidence="1 3">
    <name type="scientific">Pseudomonas mosselii</name>
    <dbReference type="NCBI Taxonomy" id="78327"/>
    <lineage>
        <taxon>Bacteria</taxon>
        <taxon>Pseudomonadati</taxon>
        <taxon>Pseudomonadota</taxon>
        <taxon>Gammaproteobacteria</taxon>
        <taxon>Pseudomonadales</taxon>
        <taxon>Pseudomonadaceae</taxon>
        <taxon>Pseudomonas</taxon>
    </lineage>
</organism>
<dbReference type="RefSeq" id="WP_028692015.1">
    <property type="nucleotide sequence ID" value="NZ_BQIT01000034.1"/>
</dbReference>
<dbReference type="EMBL" id="JACGDE010000018">
    <property type="protein sequence ID" value="MBA6067570.1"/>
    <property type="molecule type" value="Genomic_DNA"/>
</dbReference>
<reference evidence="2 4" key="2">
    <citation type="submission" date="2021-08" db="EMBL/GenBank/DDBJ databases">
        <title>Bactericidal Effect of Pseudomonas oryziphila sp. nov., a novel Pseudomonas Species Against Xanthomonas oryzae Reduces Disease Severity of Bacterial Leaf Streak of Rice.</title>
        <authorList>
            <person name="Yang R."/>
            <person name="Li S."/>
            <person name="Li Y."/>
            <person name="Yan Y."/>
            <person name="Fang Y."/>
            <person name="Zou L."/>
            <person name="Chen G."/>
        </authorList>
    </citation>
    <scope>NUCLEOTIDE SEQUENCE [LARGE SCALE GENOMIC DNA]</scope>
    <source>
        <strain evidence="2 4">DSM 17497</strain>
    </source>
</reference>
<protein>
    <submittedName>
        <fullName evidence="1">Uncharacterized protein</fullName>
    </submittedName>
</protein>
<evidence type="ECO:0000313" key="1">
    <source>
        <dbReference type="EMBL" id="MBA6067570.1"/>
    </source>
</evidence>
<gene>
    <name evidence="1" type="ORF">H4C75_22805</name>
    <name evidence="2" type="ORF">K5H97_16580</name>
</gene>
<dbReference type="Proteomes" id="UP000541770">
    <property type="component" value="Unassembled WGS sequence"/>
</dbReference>
<dbReference type="Proteomes" id="UP000825591">
    <property type="component" value="Chromosome"/>
</dbReference>
<evidence type="ECO:0000313" key="2">
    <source>
        <dbReference type="EMBL" id="QZP24455.1"/>
    </source>
</evidence>
<keyword evidence="4" id="KW-1185">Reference proteome</keyword>
<evidence type="ECO:0000313" key="3">
    <source>
        <dbReference type="Proteomes" id="UP000541770"/>
    </source>
</evidence>
<sequence>MPYITQVDSTLWALITRLQGQELQTPHTPSNARFQVDTVGADNLTITTGAQASSLTISRGAFQQTLDYLAANGHFGVSNAVPVASNKDPALAGPVCLAARLQPNGNPGRMVITYILPILEHCQAVGIQRAITPTTTWLLP</sequence>